<organism evidence="4 5">
    <name type="scientific">Verruconis gallopava</name>
    <dbReference type="NCBI Taxonomy" id="253628"/>
    <lineage>
        <taxon>Eukaryota</taxon>
        <taxon>Fungi</taxon>
        <taxon>Dikarya</taxon>
        <taxon>Ascomycota</taxon>
        <taxon>Pezizomycotina</taxon>
        <taxon>Dothideomycetes</taxon>
        <taxon>Pleosporomycetidae</taxon>
        <taxon>Venturiales</taxon>
        <taxon>Sympoventuriaceae</taxon>
        <taxon>Verruconis</taxon>
    </lineage>
</organism>
<dbReference type="PANTHER" id="PTHR24321:SF8">
    <property type="entry name" value="ESTRADIOL 17-BETA-DEHYDROGENASE 8-RELATED"/>
    <property type="match status" value="1"/>
</dbReference>
<dbReference type="Gene3D" id="3.40.50.720">
    <property type="entry name" value="NAD(P)-binding Rossmann-like Domain"/>
    <property type="match status" value="1"/>
</dbReference>
<dbReference type="PRINTS" id="PR00080">
    <property type="entry name" value="SDRFAMILY"/>
</dbReference>
<dbReference type="OrthoDB" id="1669814at2759"/>
<dbReference type="InterPro" id="IPR020904">
    <property type="entry name" value="Sc_DH/Rdtase_CS"/>
</dbReference>
<dbReference type="PRINTS" id="PR00081">
    <property type="entry name" value="GDHRDH"/>
</dbReference>
<evidence type="ECO:0000256" key="3">
    <source>
        <dbReference type="ARBA" id="ARBA00023002"/>
    </source>
</evidence>
<dbReference type="PANTHER" id="PTHR24321">
    <property type="entry name" value="DEHYDROGENASES, SHORT CHAIN"/>
    <property type="match status" value="1"/>
</dbReference>
<accession>A0A0D1XPW2</accession>
<dbReference type="AlphaFoldDB" id="A0A0D1XPW2"/>
<dbReference type="VEuPathDB" id="FungiDB:PV09_04339"/>
<keyword evidence="2" id="KW-0521">NADP</keyword>
<evidence type="ECO:0000256" key="2">
    <source>
        <dbReference type="ARBA" id="ARBA00022857"/>
    </source>
</evidence>
<proteinExistence type="inferred from homology"/>
<dbReference type="InParanoid" id="A0A0D1XPW2"/>
<dbReference type="GO" id="GO:0016491">
    <property type="term" value="F:oxidoreductase activity"/>
    <property type="evidence" value="ECO:0007669"/>
    <property type="project" value="UniProtKB-KW"/>
</dbReference>
<dbReference type="GeneID" id="27312312"/>
<comment type="similarity">
    <text evidence="1">Belongs to the short-chain dehydrogenases/reductases (SDR) family.</text>
</comment>
<dbReference type="EMBL" id="KN847540">
    <property type="protein sequence ID" value="KIW04591.1"/>
    <property type="molecule type" value="Genomic_DNA"/>
</dbReference>
<keyword evidence="3" id="KW-0560">Oxidoreductase</keyword>
<evidence type="ECO:0000313" key="4">
    <source>
        <dbReference type="EMBL" id="KIW04591.1"/>
    </source>
</evidence>
<protein>
    <submittedName>
        <fullName evidence="4">Uncharacterized protein</fullName>
    </submittedName>
</protein>
<dbReference type="InterPro" id="IPR002347">
    <property type="entry name" value="SDR_fam"/>
</dbReference>
<reference evidence="4 5" key="1">
    <citation type="submission" date="2015-01" db="EMBL/GenBank/DDBJ databases">
        <title>The Genome Sequence of Ochroconis gallopava CBS43764.</title>
        <authorList>
            <consortium name="The Broad Institute Genomics Platform"/>
            <person name="Cuomo C."/>
            <person name="de Hoog S."/>
            <person name="Gorbushina A."/>
            <person name="Stielow B."/>
            <person name="Teixiera M."/>
            <person name="Abouelleil A."/>
            <person name="Chapman S.B."/>
            <person name="Priest M."/>
            <person name="Young S.K."/>
            <person name="Wortman J."/>
            <person name="Nusbaum C."/>
            <person name="Birren B."/>
        </authorList>
    </citation>
    <scope>NUCLEOTIDE SEQUENCE [LARGE SCALE GENOMIC DNA]</scope>
    <source>
        <strain evidence="4 5">CBS 43764</strain>
    </source>
</reference>
<sequence length="305" mass="32023">MAPQDFTGKVIAISGAASGIALATAQYIYSLGGSVSITDVRREALAEAAKRIRGSDYATYEIDPAKVATVTKEIRGTSDGDVAVAAPPSDAAELETGDGRVFAIVTDVRSSEQVDRWIARTVERFGRLDGAANLAGVVGRHIGEGTILDITDADWAFMTSINLSGVFFALRAQIRAMKALIEAGTMTGASIVNAASTAGIEGNSMNSDYSAAKHGVVGLSRSMAKEWGHLNIRCNAISPGVIATPMVQTLSQPMREGIEFLLKHKQALGRRAQPIEIAKLVAFLLSEDSSFTTGAVYVADGGQVC</sequence>
<dbReference type="InterPro" id="IPR036291">
    <property type="entry name" value="NAD(P)-bd_dom_sf"/>
</dbReference>
<dbReference type="CDD" id="cd05233">
    <property type="entry name" value="SDR_c"/>
    <property type="match status" value="1"/>
</dbReference>
<dbReference type="HOGENOM" id="CLU_010194_1_0_1"/>
<dbReference type="RefSeq" id="XP_016214460.1">
    <property type="nucleotide sequence ID" value="XM_016357668.1"/>
</dbReference>
<dbReference type="PROSITE" id="PS00061">
    <property type="entry name" value="ADH_SHORT"/>
    <property type="match status" value="1"/>
</dbReference>
<dbReference type="Proteomes" id="UP000053259">
    <property type="component" value="Unassembled WGS sequence"/>
</dbReference>
<dbReference type="SUPFAM" id="SSF51735">
    <property type="entry name" value="NAD(P)-binding Rossmann-fold domains"/>
    <property type="match status" value="1"/>
</dbReference>
<name>A0A0D1XPW2_9PEZI</name>
<evidence type="ECO:0000256" key="1">
    <source>
        <dbReference type="ARBA" id="ARBA00006484"/>
    </source>
</evidence>
<dbReference type="Pfam" id="PF13561">
    <property type="entry name" value="adh_short_C2"/>
    <property type="match status" value="1"/>
</dbReference>
<gene>
    <name evidence="4" type="ORF">PV09_04339</name>
</gene>
<dbReference type="STRING" id="253628.A0A0D1XPW2"/>
<evidence type="ECO:0000313" key="5">
    <source>
        <dbReference type="Proteomes" id="UP000053259"/>
    </source>
</evidence>
<keyword evidence="5" id="KW-1185">Reference proteome</keyword>